<keyword evidence="2" id="KW-0472">Membrane</keyword>
<keyword evidence="2" id="KW-1133">Transmembrane helix</keyword>
<evidence type="ECO:0000313" key="3">
    <source>
        <dbReference type="EMBL" id="KKR99754.1"/>
    </source>
</evidence>
<gene>
    <name evidence="3" type="ORF">UU50_C0003G0059</name>
</gene>
<accession>A0A0G0VFM3</accession>
<evidence type="ECO:0000256" key="2">
    <source>
        <dbReference type="SAM" id="Phobius"/>
    </source>
</evidence>
<feature type="region of interest" description="Disordered" evidence="1">
    <location>
        <begin position="606"/>
        <end position="628"/>
    </location>
</feature>
<organism evidence="3 4">
    <name type="scientific">Candidatus Uhrbacteria bacterium GW2011_GWC1_41_20</name>
    <dbReference type="NCBI Taxonomy" id="1618983"/>
    <lineage>
        <taxon>Bacteria</taxon>
        <taxon>Candidatus Uhriibacteriota</taxon>
    </lineage>
</organism>
<dbReference type="Proteomes" id="UP000033930">
    <property type="component" value="Unassembled WGS sequence"/>
</dbReference>
<reference evidence="3 4" key="1">
    <citation type="journal article" date="2015" name="Nature">
        <title>rRNA introns, odd ribosomes, and small enigmatic genomes across a large radiation of phyla.</title>
        <authorList>
            <person name="Brown C.T."/>
            <person name="Hug L.A."/>
            <person name="Thomas B.C."/>
            <person name="Sharon I."/>
            <person name="Castelle C.J."/>
            <person name="Singh A."/>
            <person name="Wilkins M.J."/>
            <person name="Williams K.H."/>
            <person name="Banfield J.F."/>
        </authorList>
    </citation>
    <scope>NUCLEOTIDE SEQUENCE [LARGE SCALE GENOMIC DNA]</scope>
</reference>
<comment type="caution">
    <text evidence="3">The sequence shown here is derived from an EMBL/GenBank/DDBJ whole genome shotgun (WGS) entry which is preliminary data.</text>
</comment>
<protein>
    <submittedName>
        <fullName evidence="3">Uncharacterized protein</fullName>
    </submittedName>
</protein>
<evidence type="ECO:0000313" key="4">
    <source>
        <dbReference type="Proteomes" id="UP000033930"/>
    </source>
</evidence>
<feature type="transmembrane region" description="Helical" evidence="2">
    <location>
        <begin position="28"/>
        <end position="47"/>
    </location>
</feature>
<evidence type="ECO:0000256" key="1">
    <source>
        <dbReference type="SAM" id="MobiDB-lite"/>
    </source>
</evidence>
<proteinExistence type="predicted"/>
<dbReference type="EMBL" id="LCAW01000003">
    <property type="protein sequence ID" value="KKR99754.1"/>
    <property type="molecule type" value="Genomic_DNA"/>
</dbReference>
<name>A0A0G0VFM3_9BACT</name>
<keyword evidence="2" id="KW-0812">Transmembrane</keyword>
<sequence>MAENTPLLIIIERIELIMHDAFQLRNRIFAVVTIAAMVLGSLSAVLAPSTVSAATAGDLIKSESLSTVYYYAPDGMRYTFPNEKTYFTWYSDFSGVETISDSALADIALGGNIVYRPGSYWVKITSNPKVYAVSTDGSILWIEDAATAEALAGSDWATQIHDVADVFWSDYSEGVSLTSATAYDGMMYKDGSDYYLAWGGEKLMVSSAGRTANKMQTAMFLNGTGIDDSALTAGSDITSEVSELTDCSQQGGVDDVVATGDVTVKLSSSNPAGTSVPTNANTVEVLKFDIKAGSEATTVSQIAVKMIGLSSSTDVSNVYLYEDNTRLTEARSVNSSTRKATFGSLGLALAANETRTISVRVTISASVGDEIQFGLYEDGDVVSAGDVAGNFPLDGNTFSVSGTTVGTVTILDTGTIDNPSLGQNDATIGSFKITTATEAGNVQSLTLKVDNGADHSDYKMYTGTTLVATGEYIGSKLVVFDFDEDYNIAKGQSKTFTVTADIGGEAADTAKVYMDNAIDVQVEGAEYFYPMAATITGYDGGTCAGGGSDECNYSTIQGGDVTFALSGPSAGDIRTNSNDQVLLEFTFTTVQDITIKDLDIIVGAEDDGNNNPFTPGDDSGNDSDGLINTGAEGNISDIKLVNADTGATIMGPLELDCITVVCGADGTNDGAQTIDFTDDFEMSAGETLNIQVVVDVDDTITTGTALGATLDISGFVAEDTNGDTLTNATDVVPSADITGYAQTARSASLTMSLASTPTDFTTIHGMTDVNVVDFNLVAGDSGDVEITSIAFSAYGDDDGSETSTIGGASGYDVNDFVSSCSIYDINNALLAGPKSPASNGQTITFSSVNWTLAAGATQKVQLYCNFANPSDADSDYFSFDIADASEDIVAQDDGGSDVDPLTSGGAAADALNGGTTLTSAVIVTVSPAGSIAVTADSGTPSADFLLSNTTDSHVATYRITATNEAFQVSTFTVSEEQGEDDDVNVDDVTPGSCLTTTCNDSGYANNISLVTIEYPLENGTTGSKTATMNGNEAKFSLSTAPIYVTTDDPATVEVFVNVPVIDRNAGGSSTSGEKVRMGFFIDATNDDNFRAVGVGSGSTLDDDDVSAVGDDLHSTDGIATFIVKETTPTISLSSSSPSGTKVPGDQEVYRFNVAASANEDVIIHDFVWKLSSTDNETTLWNTWDPDDGVTGDDIQTSDFDLYNLTTTGTGTALDDDAEWTFVEGATTIDLAQDAKVDYVQLEFDTDAEALVVPAGTTYTFALYFDSVGASSTNHDTIQFSLVGATEFSTWVNPTVTIDDPAITIADTTLILSAVTGITEGDQLCLAGANTTCDATEEIVLVTSVDTLTVTLVRGYLGRNMTLPVTTQNILRRPDSFYWEDDGVAGLTAAQQGWGAYLVDSLPISGGAIQF</sequence>